<protein>
    <recommendedName>
        <fullName evidence="1">pyridoxal kinase</fullName>
        <ecNumber evidence="1">2.7.1.35</ecNumber>
    </recommendedName>
</protein>
<evidence type="ECO:0000256" key="2">
    <source>
        <dbReference type="ARBA" id="ARBA00022679"/>
    </source>
</evidence>
<accession>A0A4P8XX86</accession>
<dbReference type="AlphaFoldDB" id="A0A4P8XX86"/>
<feature type="transmembrane region" description="Helical" evidence="6">
    <location>
        <begin position="20"/>
        <end position="42"/>
    </location>
</feature>
<keyword evidence="6" id="KW-1133">Transmembrane helix</keyword>
<reference evidence="8 9" key="1">
    <citation type="submission" date="2019-04" db="EMBL/GenBank/DDBJ databases">
        <authorList>
            <person name="Embree M."/>
            <person name="Gaffney J.R."/>
        </authorList>
    </citation>
    <scope>NUCLEOTIDE SEQUENCE [LARGE SCALE GENOMIC DNA]</scope>
    <source>
        <strain evidence="8 9">JE7A12</strain>
    </source>
</reference>
<evidence type="ECO:0000313" key="8">
    <source>
        <dbReference type="EMBL" id="QCT07074.1"/>
    </source>
</evidence>
<dbReference type="InterPro" id="IPR013749">
    <property type="entry name" value="PM/HMP-P_kinase-1"/>
</dbReference>
<keyword evidence="6" id="KW-0812">Transmembrane</keyword>
<keyword evidence="3" id="KW-0547">Nucleotide-binding</keyword>
<keyword evidence="9" id="KW-1185">Reference proteome</keyword>
<dbReference type="GO" id="GO:0009443">
    <property type="term" value="P:pyridoxal 5'-phosphate salvage"/>
    <property type="evidence" value="ECO:0007669"/>
    <property type="project" value="InterPro"/>
</dbReference>
<proteinExistence type="predicted"/>
<dbReference type="PANTHER" id="PTHR10534:SF2">
    <property type="entry name" value="PYRIDOXAL KINASE"/>
    <property type="match status" value="1"/>
</dbReference>
<dbReference type="Pfam" id="PF08543">
    <property type="entry name" value="Phos_pyr_kin"/>
    <property type="match status" value="1"/>
</dbReference>
<dbReference type="Proteomes" id="UP000301475">
    <property type="component" value="Chromosome"/>
</dbReference>
<evidence type="ECO:0000256" key="3">
    <source>
        <dbReference type="ARBA" id="ARBA00022741"/>
    </source>
</evidence>
<evidence type="ECO:0000256" key="1">
    <source>
        <dbReference type="ARBA" id="ARBA00012104"/>
    </source>
</evidence>
<keyword evidence="5" id="KW-0067">ATP-binding</keyword>
<dbReference type="PANTHER" id="PTHR10534">
    <property type="entry name" value="PYRIDOXAL KINASE"/>
    <property type="match status" value="1"/>
</dbReference>
<dbReference type="InterPro" id="IPR029056">
    <property type="entry name" value="Ribokinase-like"/>
</dbReference>
<dbReference type="Gene3D" id="3.40.1190.20">
    <property type="match status" value="1"/>
</dbReference>
<dbReference type="RefSeq" id="WP_138157133.1">
    <property type="nucleotide sequence ID" value="NZ_CP039381.1"/>
</dbReference>
<dbReference type="KEGG" id="ruj:E5Z56_06700"/>
<evidence type="ECO:0000259" key="7">
    <source>
        <dbReference type="Pfam" id="PF08543"/>
    </source>
</evidence>
<dbReference type="GO" id="GO:0008478">
    <property type="term" value="F:pyridoxal kinase activity"/>
    <property type="evidence" value="ECO:0007669"/>
    <property type="project" value="UniProtKB-EC"/>
</dbReference>
<dbReference type="SUPFAM" id="SSF53613">
    <property type="entry name" value="Ribokinase-like"/>
    <property type="match status" value="1"/>
</dbReference>
<keyword evidence="4 8" id="KW-0418">Kinase</keyword>
<evidence type="ECO:0000256" key="6">
    <source>
        <dbReference type="SAM" id="Phobius"/>
    </source>
</evidence>
<feature type="domain" description="Pyridoxamine kinase/Phosphomethylpyrimidine kinase" evidence="7">
    <location>
        <begin position="73"/>
        <end position="250"/>
    </location>
</feature>
<dbReference type="NCBIfam" id="NF005491">
    <property type="entry name" value="PRK07105.1"/>
    <property type="match status" value="1"/>
</dbReference>
<gene>
    <name evidence="8" type="ORF">E5Z56_06700</name>
</gene>
<evidence type="ECO:0000256" key="5">
    <source>
        <dbReference type="ARBA" id="ARBA00022840"/>
    </source>
</evidence>
<sequence length="273" mass="30673">MKQKRILCINDISSMGKCSLTIALPIISSLGIEAVVLPTALLSAHTVFKGYTFKDTTEEMKNTLNHFDSLGEKFDCIYTGYLGSKDQVKIVLDFIKGHKESLIITDPVMGDNGRLYSGFEKDYPEYMLELCNVSDIVMPNLTEACLLTNTPFVENPTESHLERISDILTNYSKNVIITGVKEENSVAVYSKKGDSNLQKTATSKLIDRQFHGTGDVFASTLSGFLTMGKDFEESIVLATKFTEMCINHTANDKDSQWYGLRFEECLHYLYEMK</sequence>
<dbReference type="OrthoDB" id="9800808at2"/>
<dbReference type="EC" id="2.7.1.35" evidence="1"/>
<evidence type="ECO:0000256" key="4">
    <source>
        <dbReference type="ARBA" id="ARBA00022777"/>
    </source>
</evidence>
<name>A0A4P8XX86_9FIRM</name>
<dbReference type="InterPro" id="IPR004625">
    <property type="entry name" value="PyrdxlKinase"/>
</dbReference>
<dbReference type="EMBL" id="CP039381">
    <property type="protein sequence ID" value="QCT07074.1"/>
    <property type="molecule type" value="Genomic_DNA"/>
</dbReference>
<keyword evidence="2 8" id="KW-0808">Transferase</keyword>
<keyword evidence="6" id="KW-0472">Membrane</keyword>
<dbReference type="GO" id="GO:0005524">
    <property type="term" value="F:ATP binding"/>
    <property type="evidence" value="ECO:0007669"/>
    <property type="project" value="UniProtKB-KW"/>
</dbReference>
<dbReference type="GO" id="GO:0005829">
    <property type="term" value="C:cytosol"/>
    <property type="evidence" value="ECO:0007669"/>
    <property type="project" value="TreeGrafter"/>
</dbReference>
<evidence type="ECO:0000313" key="9">
    <source>
        <dbReference type="Proteomes" id="UP000301475"/>
    </source>
</evidence>
<organism evidence="8 9">
    <name type="scientific">Ruminococcus bovis</name>
    <dbReference type="NCBI Taxonomy" id="2564099"/>
    <lineage>
        <taxon>Bacteria</taxon>
        <taxon>Bacillati</taxon>
        <taxon>Bacillota</taxon>
        <taxon>Clostridia</taxon>
        <taxon>Eubacteriales</taxon>
        <taxon>Oscillospiraceae</taxon>
        <taxon>Ruminococcus</taxon>
    </lineage>
</organism>